<organism evidence="8 9">
    <name type="scientific">Panicum miliaceum</name>
    <name type="common">Proso millet</name>
    <name type="synonym">Broomcorn millet</name>
    <dbReference type="NCBI Taxonomy" id="4540"/>
    <lineage>
        <taxon>Eukaryota</taxon>
        <taxon>Viridiplantae</taxon>
        <taxon>Streptophyta</taxon>
        <taxon>Embryophyta</taxon>
        <taxon>Tracheophyta</taxon>
        <taxon>Spermatophyta</taxon>
        <taxon>Magnoliopsida</taxon>
        <taxon>Liliopsida</taxon>
        <taxon>Poales</taxon>
        <taxon>Poaceae</taxon>
        <taxon>PACMAD clade</taxon>
        <taxon>Panicoideae</taxon>
        <taxon>Panicodae</taxon>
        <taxon>Paniceae</taxon>
        <taxon>Panicinae</taxon>
        <taxon>Panicum</taxon>
        <taxon>Panicum sect. Panicum</taxon>
    </lineage>
</organism>
<dbReference type="EMBL" id="PQIB02000003">
    <property type="protein sequence ID" value="RLN29683.1"/>
    <property type="molecule type" value="Genomic_DNA"/>
</dbReference>
<dbReference type="PANTHER" id="PTHR31262">
    <property type="entry name" value="RIBULOSE BISPHOSPHATE CARBOXYLASE SMALL CHAIN 1, CHLOROPLASTIC"/>
    <property type="match status" value="1"/>
</dbReference>
<sequence>MWKLLMFGCTDAIQVCAKLEEAKKAYPDSYIRILSFDNVRQVQCIMLITYKPPGCEETGVA</sequence>
<evidence type="ECO:0000256" key="1">
    <source>
        <dbReference type="ARBA" id="ARBA00022528"/>
    </source>
</evidence>
<evidence type="ECO:0000256" key="6">
    <source>
        <dbReference type="ARBA" id="ARBA00023300"/>
    </source>
</evidence>
<dbReference type="Pfam" id="PF00101">
    <property type="entry name" value="RuBisCO_small"/>
    <property type="match status" value="1"/>
</dbReference>
<name>A0A3L6SZ87_PANMI</name>
<dbReference type="AlphaFoldDB" id="A0A3L6SZ87"/>
<reference evidence="9" key="1">
    <citation type="journal article" date="2019" name="Nat. Commun.">
        <title>The genome of broomcorn millet.</title>
        <authorList>
            <person name="Zou C."/>
            <person name="Miki D."/>
            <person name="Li D."/>
            <person name="Tang Q."/>
            <person name="Xiao L."/>
            <person name="Rajput S."/>
            <person name="Deng P."/>
            <person name="Jia W."/>
            <person name="Huang R."/>
            <person name="Zhang M."/>
            <person name="Sun Y."/>
            <person name="Hu J."/>
            <person name="Fu X."/>
            <person name="Schnable P.S."/>
            <person name="Li F."/>
            <person name="Zhang H."/>
            <person name="Feng B."/>
            <person name="Zhu X."/>
            <person name="Liu R."/>
            <person name="Schnable J.C."/>
            <person name="Zhu J.-K."/>
            <person name="Zhang H."/>
        </authorList>
    </citation>
    <scope>NUCLEOTIDE SEQUENCE [LARGE SCALE GENOMIC DNA]</scope>
</reference>
<comment type="caution">
    <text evidence="8">The sequence shown here is derived from an EMBL/GenBank/DDBJ whole genome shotgun (WGS) entry which is preliminary data.</text>
</comment>
<dbReference type="STRING" id="4540.A0A3L6SZ87"/>
<feature type="domain" description="Ribulose bisphosphate carboxylase small subunit" evidence="7">
    <location>
        <begin position="1"/>
        <end position="52"/>
    </location>
</feature>
<keyword evidence="6" id="KW-0120">Carbon dioxide fixation</keyword>
<dbReference type="InterPro" id="IPR036385">
    <property type="entry name" value="RuBisCO_ssu_sf"/>
</dbReference>
<dbReference type="Gene3D" id="3.30.190.10">
    <property type="entry name" value="Ribulose bisphosphate carboxylase, small subunit"/>
    <property type="match status" value="1"/>
</dbReference>
<keyword evidence="9" id="KW-1185">Reference proteome</keyword>
<evidence type="ECO:0000256" key="2">
    <source>
        <dbReference type="ARBA" id="ARBA00022531"/>
    </source>
</evidence>
<dbReference type="GO" id="GO:0019253">
    <property type="term" value="P:reductive pentose-phosphate cycle"/>
    <property type="evidence" value="ECO:0007669"/>
    <property type="project" value="UniProtKB-KW"/>
</dbReference>
<evidence type="ECO:0000256" key="4">
    <source>
        <dbReference type="ARBA" id="ARBA00022640"/>
    </source>
</evidence>
<keyword evidence="2" id="KW-0602">Photosynthesis</keyword>
<gene>
    <name evidence="8" type="ORF">C2845_PM05G23260</name>
</gene>
<keyword evidence="4" id="KW-0934">Plastid</keyword>
<dbReference type="SMART" id="SM00961">
    <property type="entry name" value="RuBisCO_small"/>
    <property type="match status" value="1"/>
</dbReference>
<evidence type="ECO:0000256" key="3">
    <source>
        <dbReference type="ARBA" id="ARBA00022567"/>
    </source>
</evidence>
<dbReference type="SUPFAM" id="SSF55239">
    <property type="entry name" value="RuBisCO, small subunit"/>
    <property type="match status" value="1"/>
</dbReference>
<dbReference type="Proteomes" id="UP000275267">
    <property type="component" value="Unassembled WGS sequence"/>
</dbReference>
<keyword evidence="1" id="KW-0150">Chloroplast</keyword>
<dbReference type="PANTHER" id="PTHR31262:SF10">
    <property type="entry name" value="RIBULOSE BISPHOSPHATE CARBOXYLASE SMALL SUBUNIT 1A, CHLOROPLASTIC-RELATED"/>
    <property type="match status" value="1"/>
</dbReference>
<evidence type="ECO:0000313" key="9">
    <source>
        <dbReference type="Proteomes" id="UP000275267"/>
    </source>
</evidence>
<evidence type="ECO:0000259" key="7">
    <source>
        <dbReference type="SMART" id="SM00961"/>
    </source>
</evidence>
<dbReference type="InterPro" id="IPR000894">
    <property type="entry name" value="RuBisCO_ssu_dom"/>
</dbReference>
<accession>A0A3L6SZ87</accession>
<keyword evidence="5" id="KW-0601">Photorespiration</keyword>
<dbReference type="OrthoDB" id="730667at2759"/>
<dbReference type="InterPro" id="IPR024681">
    <property type="entry name" value="RuBisCO_ssu"/>
</dbReference>
<evidence type="ECO:0000313" key="8">
    <source>
        <dbReference type="EMBL" id="RLN29683.1"/>
    </source>
</evidence>
<keyword evidence="3" id="KW-0113">Calvin cycle</keyword>
<protein>
    <submittedName>
        <fullName evidence="8">Ribulose bisphosphate carboxylase small chain A, chloroplastic-like</fullName>
    </submittedName>
</protein>
<proteinExistence type="predicted"/>
<evidence type="ECO:0000256" key="5">
    <source>
        <dbReference type="ARBA" id="ARBA00023238"/>
    </source>
</evidence>
<dbReference type="GO" id="GO:0009853">
    <property type="term" value="P:photorespiration"/>
    <property type="evidence" value="ECO:0007669"/>
    <property type="project" value="UniProtKB-KW"/>
</dbReference>